<evidence type="ECO:0000259" key="9">
    <source>
        <dbReference type="PROSITE" id="PS50850"/>
    </source>
</evidence>
<dbReference type="PANTHER" id="PTHR48020:SF12">
    <property type="entry name" value="PROTON MYO-INOSITOL COTRANSPORTER"/>
    <property type="match status" value="1"/>
</dbReference>
<feature type="transmembrane region" description="Helical" evidence="8">
    <location>
        <begin position="389"/>
        <end position="409"/>
    </location>
</feature>
<feature type="transmembrane region" description="Helical" evidence="8">
    <location>
        <begin position="147"/>
        <end position="169"/>
    </location>
</feature>
<comment type="caution">
    <text evidence="10">The sequence shown here is derived from an EMBL/GenBank/DDBJ whole genome shotgun (WGS) entry which is preliminary data.</text>
</comment>
<dbReference type="SUPFAM" id="SSF103473">
    <property type="entry name" value="MFS general substrate transporter"/>
    <property type="match status" value="1"/>
</dbReference>
<evidence type="ECO:0000256" key="6">
    <source>
        <dbReference type="ARBA" id="ARBA00023136"/>
    </source>
</evidence>
<keyword evidence="5 8" id="KW-1133">Transmembrane helix</keyword>
<feature type="transmembrane region" description="Helical" evidence="8">
    <location>
        <begin position="322"/>
        <end position="345"/>
    </location>
</feature>
<keyword evidence="4 8" id="KW-0812">Transmembrane</keyword>
<evidence type="ECO:0000256" key="1">
    <source>
        <dbReference type="ARBA" id="ARBA00004651"/>
    </source>
</evidence>
<name>A0ABP6RVU0_9PSEU</name>
<reference evidence="11" key="1">
    <citation type="journal article" date="2019" name="Int. J. Syst. Evol. Microbiol.">
        <title>The Global Catalogue of Microorganisms (GCM) 10K type strain sequencing project: providing services to taxonomists for standard genome sequencing and annotation.</title>
        <authorList>
            <consortium name="The Broad Institute Genomics Platform"/>
            <consortium name="The Broad Institute Genome Sequencing Center for Infectious Disease"/>
            <person name="Wu L."/>
            <person name="Ma J."/>
        </authorList>
    </citation>
    <scope>NUCLEOTIDE SEQUENCE [LARGE SCALE GENOMIC DNA]</scope>
    <source>
        <strain evidence="11">JCM 9687</strain>
    </source>
</reference>
<dbReference type="Gene3D" id="1.20.1250.20">
    <property type="entry name" value="MFS general substrate transporter like domains"/>
    <property type="match status" value="1"/>
</dbReference>
<feature type="transmembrane region" description="Helical" evidence="8">
    <location>
        <begin position="19"/>
        <end position="36"/>
    </location>
</feature>
<accession>A0ABP6RVU0</accession>
<protein>
    <submittedName>
        <fullName evidence="10">Sugar porter family MFS transporter</fullName>
    </submittedName>
</protein>
<feature type="transmembrane region" description="Helical" evidence="8">
    <location>
        <begin position="351"/>
        <end position="377"/>
    </location>
</feature>
<comment type="similarity">
    <text evidence="2 7">Belongs to the major facilitator superfamily. Sugar transporter (TC 2.A.1.1) family.</text>
</comment>
<dbReference type="PANTHER" id="PTHR48020">
    <property type="entry name" value="PROTON MYO-INOSITOL COTRANSPORTER"/>
    <property type="match status" value="1"/>
</dbReference>
<dbReference type="Pfam" id="PF00083">
    <property type="entry name" value="Sugar_tr"/>
    <property type="match status" value="1"/>
</dbReference>
<dbReference type="InterPro" id="IPR003663">
    <property type="entry name" value="Sugar/inositol_transpt"/>
</dbReference>
<sequence length="466" mass="49319">MVPDDEQADLAGARRAKRFVLLVAAVSALGGALFGYDTGVISGALLFMTPHFGLTPFLEGLVTSALLLGAAAGALAGGRVADRAGRRPMLIGSAVVFVVGTLGSALTPDVPVLVLSRVVLGLAVGAASVVVPLYISEMAPARVRGRLVTFNGLMIVTGQLLAYVVNALLAEAGAWRWMLGLATIPAVLLGVGMLFLPDSPRWYAGQQRLEQARAVLHRGRSPEEAERELAQITAAHEQRATGRGWRELRSKWLRRVFFIGIGLAVLQQITGVNTIVYFAPMLLTQTGLGEVASIAATISIGVISVLAAVVGLLLMDRVGRRPLLITGQTGVTSCLVLLGLAFLLQSGGNRAGYAILAIMVVYMAFQQSSVSTVTWLMITELFPLRIRGFAMGVAVLVLWLTNFAVALVFPPMVAALGGSATFWVFAALNVGALVFSVRLVPETRGRSLEELETDLRRPATAARTRG</sequence>
<dbReference type="InterPro" id="IPR005829">
    <property type="entry name" value="Sugar_transporter_CS"/>
</dbReference>
<dbReference type="RefSeq" id="WP_344928781.1">
    <property type="nucleotide sequence ID" value="NZ_BAAAYK010000038.1"/>
</dbReference>
<dbReference type="PROSITE" id="PS50850">
    <property type="entry name" value="MFS"/>
    <property type="match status" value="1"/>
</dbReference>
<evidence type="ECO:0000313" key="11">
    <source>
        <dbReference type="Proteomes" id="UP001500483"/>
    </source>
</evidence>
<keyword evidence="3 7" id="KW-0813">Transport</keyword>
<feature type="transmembrane region" description="Helical" evidence="8">
    <location>
        <begin position="56"/>
        <end position="77"/>
    </location>
</feature>
<dbReference type="PROSITE" id="PS00216">
    <property type="entry name" value="SUGAR_TRANSPORT_1"/>
    <property type="match status" value="2"/>
</dbReference>
<evidence type="ECO:0000313" key="10">
    <source>
        <dbReference type="EMBL" id="GAA3360576.1"/>
    </source>
</evidence>
<feature type="transmembrane region" description="Helical" evidence="8">
    <location>
        <begin position="421"/>
        <end position="440"/>
    </location>
</feature>
<feature type="transmembrane region" description="Helical" evidence="8">
    <location>
        <begin position="89"/>
        <end position="106"/>
    </location>
</feature>
<dbReference type="PRINTS" id="PR00171">
    <property type="entry name" value="SUGRTRNSPORT"/>
</dbReference>
<proteinExistence type="inferred from homology"/>
<evidence type="ECO:0000256" key="2">
    <source>
        <dbReference type="ARBA" id="ARBA00010992"/>
    </source>
</evidence>
<comment type="subcellular location">
    <subcellularLocation>
        <location evidence="1">Cell membrane</location>
        <topology evidence="1">Multi-pass membrane protein</topology>
    </subcellularLocation>
</comment>
<keyword evidence="6 8" id="KW-0472">Membrane</keyword>
<dbReference type="Proteomes" id="UP001500483">
    <property type="component" value="Unassembled WGS sequence"/>
</dbReference>
<feature type="transmembrane region" description="Helical" evidence="8">
    <location>
        <begin position="112"/>
        <end position="135"/>
    </location>
</feature>
<evidence type="ECO:0000256" key="8">
    <source>
        <dbReference type="SAM" id="Phobius"/>
    </source>
</evidence>
<dbReference type="InterPro" id="IPR036259">
    <property type="entry name" value="MFS_trans_sf"/>
</dbReference>
<dbReference type="PROSITE" id="PS00217">
    <property type="entry name" value="SUGAR_TRANSPORT_2"/>
    <property type="match status" value="1"/>
</dbReference>
<dbReference type="InterPro" id="IPR020846">
    <property type="entry name" value="MFS_dom"/>
</dbReference>
<evidence type="ECO:0000256" key="5">
    <source>
        <dbReference type="ARBA" id="ARBA00022989"/>
    </source>
</evidence>
<feature type="transmembrane region" description="Helical" evidence="8">
    <location>
        <begin position="256"/>
        <end position="279"/>
    </location>
</feature>
<dbReference type="InterPro" id="IPR050814">
    <property type="entry name" value="Myo-inositol_Transporter"/>
</dbReference>
<evidence type="ECO:0000256" key="4">
    <source>
        <dbReference type="ARBA" id="ARBA00022692"/>
    </source>
</evidence>
<organism evidence="10 11">
    <name type="scientific">Saccharopolyspora gregorii</name>
    <dbReference type="NCBI Taxonomy" id="33914"/>
    <lineage>
        <taxon>Bacteria</taxon>
        <taxon>Bacillati</taxon>
        <taxon>Actinomycetota</taxon>
        <taxon>Actinomycetes</taxon>
        <taxon>Pseudonocardiales</taxon>
        <taxon>Pseudonocardiaceae</taxon>
        <taxon>Saccharopolyspora</taxon>
    </lineage>
</organism>
<evidence type="ECO:0000256" key="7">
    <source>
        <dbReference type="RuleBase" id="RU003346"/>
    </source>
</evidence>
<evidence type="ECO:0000256" key="3">
    <source>
        <dbReference type="ARBA" id="ARBA00022448"/>
    </source>
</evidence>
<feature type="domain" description="Major facilitator superfamily (MFS) profile" evidence="9">
    <location>
        <begin position="23"/>
        <end position="444"/>
    </location>
</feature>
<gene>
    <name evidence="10" type="ORF">GCM10020366_41130</name>
</gene>
<feature type="transmembrane region" description="Helical" evidence="8">
    <location>
        <begin position="291"/>
        <end position="315"/>
    </location>
</feature>
<dbReference type="InterPro" id="IPR005828">
    <property type="entry name" value="MFS_sugar_transport-like"/>
</dbReference>
<keyword evidence="11" id="KW-1185">Reference proteome</keyword>
<feature type="transmembrane region" description="Helical" evidence="8">
    <location>
        <begin position="175"/>
        <end position="196"/>
    </location>
</feature>
<dbReference type="NCBIfam" id="TIGR00879">
    <property type="entry name" value="SP"/>
    <property type="match status" value="1"/>
</dbReference>
<dbReference type="EMBL" id="BAAAYK010000038">
    <property type="protein sequence ID" value="GAA3360576.1"/>
    <property type="molecule type" value="Genomic_DNA"/>
</dbReference>